<feature type="domain" description="ABC transporter" evidence="4">
    <location>
        <begin position="3"/>
        <end position="241"/>
    </location>
</feature>
<comment type="caution">
    <text evidence="5">The sequence shown here is derived from an EMBL/GenBank/DDBJ whole genome shotgun (WGS) entry which is preliminary data.</text>
</comment>
<dbReference type="PROSITE" id="PS50893">
    <property type="entry name" value="ABC_TRANSPORTER_2"/>
    <property type="match status" value="1"/>
</dbReference>
<evidence type="ECO:0000313" key="5">
    <source>
        <dbReference type="EMBL" id="MCO6025817.1"/>
    </source>
</evidence>
<dbReference type="Gene3D" id="3.40.50.300">
    <property type="entry name" value="P-loop containing nucleotide triphosphate hydrolases"/>
    <property type="match status" value="1"/>
</dbReference>
<dbReference type="RefSeq" id="WP_252761172.1">
    <property type="nucleotide sequence ID" value="NZ_JAMXLY010000029.1"/>
</dbReference>
<dbReference type="GO" id="GO:0005524">
    <property type="term" value="F:ATP binding"/>
    <property type="evidence" value="ECO:0007669"/>
    <property type="project" value="UniProtKB-KW"/>
</dbReference>
<evidence type="ECO:0000313" key="6">
    <source>
        <dbReference type="Proteomes" id="UP001204015"/>
    </source>
</evidence>
<dbReference type="InterPro" id="IPR003439">
    <property type="entry name" value="ABC_transporter-like_ATP-bd"/>
</dbReference>
<dbReference type="SUPFAM" id="SSF52540">
    <property type="entry name" value="P-loop containing nucleoside triphosphate hydrolases"/>
    <property type="match status" value="1"/>
</dbReference>
<dbReference type="SMART" id="SM00382">
    <property type="entry name" value="AAA"/>
    <property type="match status" value="1"/>
</dbReference>
<name>A0ABT1BZH8_9BACT</name>
<dbReference type="InterPro" id="IPR017871">
    <property type="entry name" value="ABC_transporter-like_CS"/>
</dbReference>
<sequence length="241" mass="27519">MKIELHHLIKKFGEKTAVNIPELLLSSGEIIGLVGNNGAGKTTLFRLMLDLLKSDEGYVHLIYQIEDENQSIDPAKSEEWKPFTGAYIDEGFLIDFLTPEEYFEFVAKVNNIPKEQLYEQLASFHDFMGDEIMGQKKLIRDFSAGNKQKIGIVGAMINRPQLLVLDEPFNFLDPSSQNYLKRLLTNYLQETKATIIVSSHNLQHTVEISNRIILMEKGYVLKDLTNENGSANQELDDYFEI</sequence>
<accession>A0ABT1BZH8</accession>
<proteinExistence type="predicted"/>
<dbReference type="Pfam" id="PF00005">
    <property type="entry name" value="ABC_tran"/>
    <property type="match status" value="1"/>
</dbReference>
<dbReference type="InterPro" id="IPR003593">
    <property type="entry name" value="AAA+_ATPase"/>
</dbReference>
<evidence type="ECO:0000256" key="2">
    <source>
        <dbReference type="ARBA" id="ARBA00022741"/>
    </source>
</evidence>
<keyword evidence="3 5" id="KW-0067">ATP-binding</keyword>
<evidence type="ECO:0000259" key="4">
    <source>
        <dbReference type="PROSITE" id="PS50893"/>
    </source>
</evidence>
<dbReference type="PROSITE" id="PS00211">
    <property type="entry name" value="ABC_TRANSPORTER_1"/>
    <property type="match status" value="1"/>
</dbReference>
<dbReference type="EMBL" id="JAMXLY010000029">
    <property type="protein sequence ID" value="MCO6025817.1"/>
    <property type="molecule type" value="Genomic_DNA"/>
</dbReference>
<organism evidence="5 6">
    <name type="scientific">Segatella cerevisiae</name>
    <dbReference type="NCBI Taxonomy" id="2053716"/>
    <lineage>
        <taxon>Bacteria</taxon>
        <taxon>Pseudomonadati</taxon>
        <taxon>Bacteroidota</taxon>
        <taxon>Bacteroidia</taxon>
        <taxon>Bacteroidales</taxon>
        <taxon>Prevotellaceae</taxon>
        <taxon>Segatella</taxon>
    </lineage>
</organism>
<gene>
    <name evidence="5" type="ORF">NG821_08205</name>
</gene>
<dbReference type="InterPro" id="IPR051782">
    <property type="entry name" value="ABC_Transporter_VariousFunc"/>
</dbReference>
<dbReference type="InterPro" id="IPR027417">
    <property type="entry name" value="P-loop_NTPase"/>
</dbReference>
<evidence type="ECO:0000256" key="1">
    <source>
        <dbReference type="ARBA" id="ARBA00022448"/>
    </source>
</evidence>
<dbReference type="PANTHER" id="PTHR42939:SF1">
    <property type="entry name" value="ABC TRANSPORTER ATP-BINDING PROTEIN ALBC-RELATED"/>
    <property type="match status" value="1"/>
</dbReference>
<keyword evidence="1" id="KW-0813">Transport</keyword>
<evidence type="ECO:0000256" key="3">
    <source>
        <dbReference type="ARBA" id="ARBA00022840"/>
    </source>
</evidence>
<dbReference type="Proteomes" id="UP001204015">
    <property type="component" value="Unassembled WGS sequence"/>
</dbReference>
<dbReference type="CDD" id="cd03230">
    <property type="entry name" value="ABC_DR_subfamily_A"/>
    <property type="match status" value="1"/>
</dbReference>
<keyword evidence="6" id="KW-1185">Reference proteome</keyword>
<protein>
    <submittedName>
        <fullName evidence="5">ABC transporter ATP-binding protein</fullName>
    </submittedName>
</protein>
<dbReference type="PANTHER" id="PTHR42939">
    <property type="entry name" value="ABC TRANSPORTER ATP-BINDING PROTEIN ALBC-RELATED"/>
    <property type="match status" value="1"/>
</dbReference>
<reference evidence="5 6" key="1">
    <citation type="submission" date="2022-06" db="EMBL/GenBank/DDBJ databases">
        <title>A taxonomic note on the genus Prevotella: Description of four novel genera and emended description of the genera Hallella and Xylanibacter.</title>
        <authorList>
            <person name="Hitch T.C.A."/>
        </authorList>
    </citation>
    <scope>NUCLEOTIDE SEQUENCE [LARGE SCALE GENOMIC DNA]</scope>
    <source>
        <strain evidence="5 6">DSM 100619</strain>
    </source>
</reference>
<keyword evidence="2" id="KW-0547">Nucleotide-binding</keyword>